<keyword evidence="4" id="KW-1185">Reference proteome</keyword>
<name>A0A418AZT1_9STRA</name>
<evidence type="ECO:0000259" key="2">
    <source>
        <dbReference type="PROSITE" id="PS50105"/>
    </source>
</evidence>
<dbReference type="CDD" id="cd09487">
    <property type="entry name" value="SAM_superfamily"/>
    <property type="match status" value="1"/>
</dbReference>
<proteinExistence type="predicted"/>
<evidence type="ECO:0000313" key="4">
    <source>
        <dbReference type="Proteomes" id="UP000285060"/>
    </source>
</evidence>
<dbReference type="EMBL" id="QUSY01000244">
    <property type="protein sequence ID" value="RHY31102.1"/>
    <property type="molecule type" value="Genomic_DNA"/>
</dbReference>
<gene>
    <name evidence="3" type="ORF">DYB32_003752</name>
</gene>
<dbReference type="InterPro" id="IPR013761">
    <property type="entry name" value="SAM/pointed_sf"/>
</dbReference>
<organism evidence="3 4">
    <name type="scientific">Aphanomyces invadans</name>
    <dbReference type="NCBI Taxonomy" id="157072"/>
    <lineage>
        <taxon>Eukaryota</taxon>
        <taxon>Sar</taxon>
        <taxon>Stramenopiles</taxon>
        <taxon>Oomycota</taxon>
        <taxon>Saprolegniomycetes</taxon>
        <taxon>Saprolegniales</taxon>
        <taxon>Verrucalvaceae</taxon>
        <taxon>Aphanomyces</taxon>
    </lineage>
</organism>
<dbReference type="AlphaFoldDB" id="A0A418AZT1"/>
<comment type="caution">
    <text evidence="3">The sequence shown here is derived from an EMBL/GenBank/DDBJ whole genome shotgun (WGS) entry which is preliminary data.</text>
</comment>
<evidence type="ECO:0000313" key="3">
    <source>
        <dbReference type="EMBL" id="RHY31102.1"/>
    </source>
</evidence>
<dbReference type="VEuPathDB" id="FungiDB:H310_08271"/>
<dbReference type="Proteomes" id="UP000285060">
    <property type="component" value="Unassembled WGS sequence"/>
</dbReference>
<dbReference type="Gene3D" id="1.10.150.50">
    <property type="entry name" value="Transcription Factor, Ets-1"/>
    <property type="match status" value="1"/>
</dbReference>
<dbReference type="Pfam" id="PF00536">
    <property type="entry name" value="SAM_1"/>
    <property type="match status" value="1"/>
</dbReference>
<dbReference type="SUPFAM" id="SSF47769">
    <property type="entry name" value="SAM/Pointed domain"/>
    <property type="match status" value="1"/>
</dbReference>
<reference evidence="3 4" key="1">
    <citation type="submission" date="2018-08" db="EMBL/GenBank/DDBJ databases">
        <title>Aphanomyces genome sequencing and annotation.</title>
        <authorList>
            <person name="Minardi D."/>
            <person name="Oidtmann B."/>
            <person name="Van Der Giezen M."/>
            <person name="Studholme D.J."/>
        </authorList>
    </citation>
    <scope>NUCLEOTIDE SEQUENCE [LARGE SCALE GENOMIC DNA]</scope>
    <source>
        <strain evidence="3 4">NJM0002</strain>
    </source>
</reference>
<dbReference type="SMART" id="SM00454">
    <property type="entry name" value="SAM"/>
    <property type="match status" value="1"/>
</dbReference>
<evidence type="ECO:0000256" key="1">
    <source>
        <dbReference type="SAM" id="Coils"/>
    </source>
</evidence>
<feature type="domain" description="SAM" evidence="2">
    <location>
        <begin position="569"/>
        <end position="632"/>
    </location>
</feature>
<keyword evidence="1" id="KW-0175">Coiled coil</keyword>
<accession>A0A418AZT1</accession>
<protein>
    <recommendedName>
        <fullName evidence="2">SAM domain-containing protein</fullName>
    </recommendedName>
</protein>
<dbReference type="VEuPathDB" id="FungiDB:H310_08272"/>
<sequence length="634" mass="70789">MRQKTHRFSLNFMPRQESDIPIAEDELAPRHSLDRKKVPRTPDTEYYRSDTDEISIDIDLILGNDVDSPGVIHARWGEPAVDPDEEEVCMDYQANPFKVGFCINCQKQHEFTATGEVKPTKEYKRISTFNVWQLQMPANPNISTAPEAMIGVGRKNISYSQRNLRLSTLSDGGRESDIDLAEILKQRRDILLQLELVKQQQHKASSSAPILTAKAVAKSIPMSTAASAPKAVAAAKAGSSDSRHTALEMHAIRMIIEREACLEALQQLADEFASPQSKKARPWKLVDNLTRQYRKASVAAVEAIRKWQVGIGASDAAFVWKQTNYLRKMCTDTDFFATAREMLKGVAVPLAKNPLLAPIALTDPLLRENEATLLDGLRRAQKPVDDNGSGVVDMDRLCAALRTLFAELQHVDGIERPSSAAAHAHPTSKPNEASVVAPGDRLAAMEHHLNHARQVLATMETRRKELVDQMHVVQEKMEMATLPAKARALQTKHAALNNELKALMGDKYKRRNELMRQEATFKMQQGKKHVKPIASVVEKELQDVVEADRLARKQRLAMLVPSKASLVTMNETDVFEWVKGLGLDAAAEKLRRMGIDGRLLAVSTDADLQELGIDIRLHRVKILREVHAARDVSR</sequence>
<dbReference type="InterPro" id="IPR001660">
    <property type="entry name" value="SAM"/>
</dbReference>
<feature type="coiled-coil region" evidence="1">
    <location>
        <begin position="449"/>
        <end position="506"/>
    </location>
</feature>
<dbReference type="PROSITE" id="PS50105">
    <property type="entry name" value="SAM_DOMAIN"/>
    <property type="match status" value="1"/>
</dbReference>